<evidence type="ECO:0000256" key="2">
    <source>
        <dbReference type="ARBA" id="ARBA00022529"/>
    </source>
</evidence>
<dbReference type="PANTHER" id="PTHR32080">
    <property type="entry name" value="ANTIFUNGAL PROTEIN GINKBILOBIN-2-LIKE"/>
    <property type="match status" value="1"/>
</dbReference>
<reference evidence="17 18" key="1">
    <citation type="journal article" date="2018" name="Mol. Plant">
        <title>The genome of Artemisia annua provides insight into the evolution of Asteraceae family and artemisinin biosynthesis.</title>
        <authorList>
            <person name="Shen Q."/>
            <person name="Zhang L."/>
            <person name="Liao Z."/>
            <person name="Wang S."/>
            <person name="Yan T."/>
            <person name="Shi P."/>
            <person name="Liu M."/>
            <person name="Fu X."/>
            <person name="Pan Q."/>
            <person name="Wang Y."/>
            <person name="Lv Z."/>
            <person name="Lu X."/>
            <person name="Zhang F."/>
            <person name="Jiang W."/>
            <person name="Ma Y."/>
            <person name="Chen M."/>
            <person name="Hao X."/>
            <person name="Li L."/>
            <person name="Tang Y."/>
            <person name="Lv G."/>
            <person name="Zhou Y."/>
            <person name="Sun X."/>
            <person name="Brodelius P.E."/>
            <person name="Rose J.K.C."/>
            <person name="Tang K."/>
        </authorList>
    </citation>
    <scope>NUCLEOTIDE SEQUENCE [LARGE SCALE GENOMIC DNA]</scope>
    <source>
        <strain evidence="18">cv. Huhao1</strain>
        <tissue evidence="17">Leaf</tissue>
    </source>
</reference>
<dbReference type="InterPro" id="IPR002902">
    <property type="entry name" value="GNK2"/>
</dbReference>
<keyword evidence="12" id="KW-1015">Disulfide bond</keyword>
<dbReference type="GO" id="GO:0031640">
    <property type="term" value="P:killing of cells of another organism"/>
    <property type="evidence" value="ECO:0007669"/>
    <property type="project" value="UniProtKB-KW"/>
</dbReference>
<dbReference type="Proteomes" id="UP000245207">
    <property type="component" value="Unassembled WGS sequence"/>
</dbReference>
<evidence type="ECO:0000256" key="4">
    <source>
        <dbReference type="ARBA" id="ARBA00022581"/>
    </source>
</evidence>
<dbReference type="GO" id="GO:0005886">
    <property type="term" value="C:plasma membrane"/>
    <property type="evidence" value="ECO:0007669"/>
    <property type="project" value="UniProtKB-SubCell"/>
</dbReference>
<keyword evidence="2" id="KW-0929">Antimicrobial</keyword>
<evidence type="ECO:0000256" key="10">
    <source>
        <dbReference type="ARBA" id="ARBA00023022"/>
    </source>
</evidence>
<evidence type="ECO:0000313" key="17">
    <source>
        <dbReference type="EMBL" id="PWA51374.1"/>
    </source>
</evidence>
<evidence type="ECO:0000256" key="7">
    <source>
        <dbReference type="ARBA" id="ARBA00022737"/>
    </source>
</evidence>
<dbReference type="GO" id="GO:0042742">
    <property type="term" value="P:defense response to bacterium"/>
    <property type="evidence" value="ECO:0007669"/>
    <property type="project" value="UniProtKB-KW"/>
</dbReference>
<evidence type="ECO:0000256" key="8">
    <source>
        <dbReference type="ARBA" id="ARBA00022821"/>
    </source>
</evidence>
<dbReference type="AlphaFoldDB" id="A0A2U1LQW8"/>
<dbReference type="PANTHER" id="PTHR32080:SF54">
    <property type="entry name" value="GNK2-HOMOLOGOUS DOMAIN-CONTAINING PROTEIN"/>
    <property type="match status" value="1"/>
</dbReference>
<evidence type="ECO:0000256" key="3">
    <source>
        <dbReference type="ARBA" id="ARBA00022577"/>
    </source>
</evidence>
<dbReference type="GO" id="GO:0009506">
    <property type="term" value="C:plasmodesma"/>
    <property type="evidence" value="ECO:0007669"/>
    <property type="project" value="UniProtKB-SubCell"/>
</dbReference>
<dbReference type="STRING" id="35608.A0A2U1LQW8"/>
<dbReference type="CDD" id="cd23509">
    <property type="entry name" value="Gnk2-like"/>
    <property type="match status" value="1"/>
</dbReference>
<evidence type="ECO:0000256" key="5">
    <source>
        <dbReference type="ARBA" id="ARBA00022729"/>
    </source>
</evidence>
<dbReference type="PROSITE" id="PS51473">
    <property type="entry name" value="GNK2"/>
    <property type="match status" value="1"/>
</dbReference>
<evidence type="ECO:0000256" key="13">
    <source>
        <dbReference type="ARBA" id="ARBA00024184"/>
    </source>
</evidence>
<evidence type="ECO:0000256" key="14">
    <source>
        <dbReference type="ARBA" id="ARBA00038393"/>
    </source>
</evidence>
<evidence type="ECO:0000313" key="18">
    <source>
        <dbReference type="Proteomes" id="UP000245207"/>
    </source>
</evidence>
<proteinExistence type="inferred from homology"/>
<dbReference type="Pfam" id="PF01657">
    <property type="entry name" value="Stress-antifung"/>
    <property type="match status" value="1"/>
</dbReference>
<dbReference type="InterPro" id="IPR051378">
    <property type="entry name" value="Cell2Cell_Antifungal"/>
</dbReference>
<comment type="subcellular location">
    <subcellularLocation>
        <location evidence="13">Cell junction</location>
        <location evidence="13">Plasmodesma</location>
    </subcellularLocation>
    <subcellularLocation>
        <location evidence="1">Cell membrane</location>
        <topology evidence="1">Single-pass type I membrane protein</topology>
    </subcellularLocation>
</comment>
<evidence type="ECO:0000259" key="16">
    <source>
        <dbReference type="PROSITE" id="PS51473"/>
    </source>
</evidence>
<dbReference type="FunFam" id="3.30.430.20:FF:000023">
    <property type="entry name" value="Antifungal protein ginkbilobin-2"/>
    <property type="match status" value="1"/>
</dbReference>
<evidence type="ECO:0000256" key="9">
    <source>
        <dbReference type="ARBA" id="ARBA00022949"/>
    </source>
</evidence>
<feature type="domain" description="Gnk2-homologous" evidence="16">
    <location>
        <begin position="31"/>
        <end position="135"/>
    </location>
</feature>
<dbReference type="OrthoDB" id="1888914at2759"/>
<sequence length="205" mass="22294">MSSLPIKSLSITILVIGLLGICKVVQSAPNMEVTSVLCNSGVYTKGDPFTISLAYVLDELPKVTPSQQGYDYKNISPYPNAFAYGHASCNQSLTATDCKTCLDAAEVHMLDSCNNRIGARATLKDCAISWDNSKNDQVAQSMGIFDLRFENSYFDQGGPVAQNVSSPWDAKWRIFGQLRQILGNLGHLASNGGRHVLGNRGNWSK</sequence>
<keyword evidence="10" id="KW-0044">Antibiotic</keyword>
<comment type="caution">
    <text evidence="17">The sequence shown here is derived from an EMBL/GenBank/DDBJ whole genome shotgun (WGS) entry which is preliminary data.</text>
</comment>
<gene>
    <name evidence="17" type="ORF">CTI12_AA465100</name>
</gene>
<keyword evidence="18" id="KW-1185">Reference proteome</keyword>
<feature type="signal peptide" evidence="15">
    <location>
        <begin position="1"/>
        <end position="27"/>
    </location>
</feature>
<evidence type="ECO:0000256" key="6">
    <source>
        <dbReference type="ARBA" id="ARBA00022734"/>
    </source>
</evidence>
<evidence type="ECO:0000256" key="12">
    <source>
        <dbReference type="ARBA" id="ARBA00023157"/>
    </source>
</evidence>
<keyword evidence="9" id="KW-0965">Cell junction</keyword>
<accession>A0A2U1LQW8</accession>
<organism evidence="17 18">
    <name type="scientific">Artemisia annua</name>
    <name type="common">Sweet wormwood</name>
    <dbReference type="NCBI Taxonomy" id="35608"/>
    <lineage>
        <taxon>Eukaryota</taxon>
        <taxon>Viridiplantae</taxon>
        <taxon>Streptophyta</taxon>
        <taxon>Embryophyta</taxon>
        <taxon>Tracheophyta</taxon>
        <taxon>Spermatophyta</taxon>
        <taxon>Magnoliopsida</taxon>
        <taxon>eudicotyledons</taxon>
        <taxon>Gunneridae</taxon>
        <taxon>Pentapetalae</taxon>
        <taxon>asterids</taxon>
        <taxon>campanulids</taxon>
        <taxon>Asterales</taxon>
        <taxon>Asteraceae</taxon>
        <taxon>Asteroideae</taxon>
        <taxon>Anthemideae</taxon>
        <taxon>Artemisiinae</taxon>
        <taxon>Artemisia</taxon>
    </lineage>
</organism>
<keyword evidence="5 15" id="KW-0732">Signal</keyword>
<comment type="similarity">
    <text evidence="14">Belongs to the cysteine-rich repeat secretory protein family. Plasmodesmata-located proteins (PDLD) subfamily.</text>
</comment>
<dbReference type="InterPro" id="IPR038408">
    <property type="entry name" value="GNK2_sf"/>
</dbReference>
<dbReference type="GO" id="GO:0050832">
    <property type="term" value="P:defense response to fungus"/>
    <property type="evidence" value="ECO:0007669"/>
    <property type="project" value="UniProtKB-KW"/>
</dbReference>
<keyword evidence="3" id="KW-0295">Fungicide</keyword>
<name>A0A2U1LQW8_ARTAN</name>
<evidence type="ECO:0000256" key="1">
    <source>
        <dbReference type="ARBA" id="ARBA00004251"/>
    </source>
</evidence>
<keyword evidence="11" id="KW-0465">Mannose-binding</keyword>
<evidence type="ECO:0000256" key="15">
    <source>
        <dbReference type="SAM" id="SignalP"/>
    </source>
</evidence>
<keyword evidence="4" id="KW-0945">Host-virus interaction</keyword>
<dbReference type="Gene3D" id="3.30.430.20">
    <property type="entry name" value="Gnk2 domain, C-X8-C-X2-C motif"/>
    <property type="match status" value="1"/>
</dbReference>
<dbReference type="EMBL" id="PKPP01008179">
    <property type="protein sequence ID" value="PWA51374.1"/>
    <property type="molecule type" value="Genomic_DNA"/>
</dbReference>
<dbReference type="GO" id="GO:0005537">
    <property type="term" value="F:D-mannose binding"/>
    <property type="evidence" value="ECO:0007669"/>
    <property type="project" value="UniProtKB-KW"/>
</dbReference>
<keyword evidence="8" id="KW-0611">Plant defense</keyword>
<keyword evidence="6" id="KW-0430">Lectin</keyword>
<evidence type="ECO:0000256" key="11">
    <source>
        <dbReference type="ARBA" id="ARBA00023035"/>
    </source>
</evidence>
<feature type="chain" id="PRO_5015712154" evidence="15">
    <location>
        <begin position="28"/>
        <end position="205"/>
    </location>
</feature>
<keyword evidence="7" id="KW-0677">Repeat</keyword>
<protein>
    <submittedName>
        <fullName evidence="17">Gnk2-homologous domain-containing protein</fullName>
    </submittedName>
</protein>